<dbReference type="RefSeq" id="WP_313989294.1">
    <property type="nucleotide sequence ID" value="NZ_JASJOS010000026.1"/>
</dbReference>
<proteinExistence type="predicted"/>
<dbReference type="Proteomes" id="UP001241110">
    <property type="component" value="Unassembled WGS sequence"/>
</dbReference>
<comment type="caution">
    <text evidence="1">The sequence shown here is derived from an EMBL/GenBank/DDBJ whole genome shotgun (WGS) entry which is preliminary data.</text>
</comment>
<gene>
    <name evidence="1" type="ORF">QNI16_36300</name>
</gene>
<sequence length="160" mass="19301">MINKEEHWFYQQHKKGITLTEVSMGDFLVTHKIQRADAPSSFMGKIFFDWDYYKNTCYHFMWYVDDPENSIQKGWQNSALSNKRFIYLSVMDLGFIQVETEYFINNWYEFAFYCSEGEQGFSDDGQLFFEYTEPDRAIRSNFEIKPNSKIIHPPYMSLYR</sequence>
<evidence type="ECO:0000313" key="2">
    <source>
        <dbReference type="Proteomes" id="UP001241110"/>
    </source>
</evidence>
<accession>A0AAE3QV80</accession>
<organism evidence="1 2">
    <name type="scientific">Xanthocytophaga flava</name>
    <dbReference type="NCBI Taxonomy" id="3048013"/>
    <lineage>
        <taxon>Bacteria</taxon>
        <taxon>Pseudomonadati</taxon>
        <taxon>Bacteroidota</taxon>
        <taxon>Cytophagia</taxon>
        <taxon>Cytophagales</taxon>
        <taxon>Rhodocytophagaceae</taxon>
        <taxon>Xanthocytophaga</taxon>
    </lineage>
</organism>
<dbReference type="EMBL" id="JASJOS010000026">
    <property type="protein sequence ID" value="MDJ1486000.1"/>
    <property type="molecule type" value="Genomic_DNA"/>
</dbReference>
<dbReference type="AlphaFoldDB" id="A0AAE3QV80"/>
<name>A0AAE3QV80_9BACT</name>
<protein>
    <submittedName>
        <fullName evidence="1">Uncharacterized protein</fullName>
    </submittedName>
</protein>
<reference evidence="1" key="1">
    <citation type="submission" date="2023-05" db="EMBL/GenBank/DDBJ databases">
        <authorList>
            <person name="Zhang X."/>
        </authorList>
    </citation>
    <scope>NUCLEOTIDE SEQUENCE</scope>
    <source>
        <strain evidence="1">YF14B1</strain>
    </source>
</reference>
<evidence type="ECO:0000313" key="1">
    <source>
        <dbReference type="EMBL" id="MDJ1486000.1"/>
    </source>
</evidence>